<feature type="region of interest" description="Disordered" evidence="10">
    <location>
        <begin position="43"/>
        <end position="72"/>
    </location>
</feature>
<dbReference type="Pfam" id="PF02416">
    <property type="entry name" value="TatA_B_E"/>
    <property type="match status" value="1"/>
</dbReference>
<dbReference type="Gene3D" id="1.20.5.3310">
    <property type="match status" value="1"/>
</dbReference>
<evidence type="ECO:0000313" key="11">
    <source>
        <dbReference type="EMBL" id="BBB89851.1"/>
    </source>
</evidence>
<proteinExistence type="inferred from homology"/>
<evidence type="ECO:0000256" key="3">
    <source>
        <dbReference type="ARBA" id="ARBA00022475"/>
    </source>
</evidence>
<sequence length="72" mass="8017">MFSFSAPELILILVIALIVFGPGKLPEVGKAIGKGIQEFRKASSEIANPKEEPVKVQEKEQKQEVKRPEEKN</sequence>
<dbReference type="PANTHER" id="PTHR42982">
    <property type="entry name" value="SEC-INDEPENDENT PROTEIN TRANSLOCASE PROTEIN TATA"/>
    <property type="match status" value="1"/>
</dbReference>
<keyword evidence="12" id="KW-1185">Reference proteome</keyword>
<keyword evidence="2 9" id="KW-0813">Transport</keyword>
<dbReference type="HAMAP" id="MF_00236">
    <property type="entry name" value="TatA_E"/>
    <property type="match status" value="1"/>
</dbReference>
<keyword evidence="6 9" id="KW-1133">Transmembrane helix</keyword>
<dbReference type="EMBL" id="AP018449">
    <property type="protein sequence ID" value="BBB89851.1"/>
    <property type="molecule type" value="Genomic_DNA"/>
</dbReference>
<keyword evidence="4 9" id="KW-0812">Transmembrane</keyword>
<evidence type="ECO:0000313" key="12">
    <source>
        <dbReference type="Proteomes" id="UP000276437"/>
    </source>
</evidence>
<evidence type="ECO:0000256" key="1">
    <source>
        <dbReference type="ARBA" id="ARBA00004162"/>
    </source>
</evidence>
<evidence type="ECO:0000256" key="7">
    <source>
        <dbReference type="ARBA" id="ARBA00023010"/>
    </source>
</evidence>
<evidence type="ECO:0000256" key="8">
    <source>
        <dbReference type="ARBA" id="ARBA00023136"/>
    </source>
</evidence>
<dbReference type="InterPro" id="IPR006312">
    <property type="entry name" value="TatA/E"/>
</dbReference>
<dbReference type="RefSeq" id="WP_126306165.1">
    <property type="nucleotide sequence ID" value="NZ_AP018449.1"/>
</dbReference>
<comment type="subcellular location">
    <subcellularLocation>
        <location evidence="1 9">Cell membrane</location>
        <topology evidence="1 9">Single-pass membrane protein</topology>
    </subcellularLocation>
</comment>
<dbReference type="GO" id="GO:0033281">
    <property type="term" value="C:TAT protein transport complex"/>
    <property type="evidence" value="ECO:0007669"/>
    <property type="project" value="UniProtKB-UniRule"/>
</dbReference>
<comment type="function">
    <text evidence="9">Part of the twin-arginine translocation (Tat) system that transports large folded proteins containing a characteristic twin-arginine motif in their signal peptide across membranes. TatA could form the protein-conducting channel of the Tat system.</text>
</comment>
<accession>A0A348AFK3</accession>
<dbReference type="AlphaFoldDB" id="A0A348AFK3"/>
<dbReference type="InterPro" id="IPR003369">
    <property type="entry name" value="TatA/B/E"/>
</dbReference>
<evidence type="ECO:0000256" key="2">
    <source>
        <dbReference type="ARBA" id="ARBA00022448"/>
    </source>
</evidence>
<organism evidence="11 12">
    <name type="scientific">Methylomusa anaerophila</name>
    <dbReference type="NCBI Taxonomy" id="1930071"/>
    <lineage>
        <taxon>Bacteria</taxon>
        <taxon>Bacillati</taxon>
        <taxon>Bacillota</taxon>
        <taxon>Negativicutes</taxon>
        <taxon>Selenomonadales</taxon>
        <taxon>Sporomusaceae</taxon>
        <taxon>Methylomusa</taxon>
    </lineage>
</organism>
<evidence type="ECO:0000256" key="4">
    <source>
        <dbReference type="ARBA" id="ARBA00022692"/>
    </source>
</evidence>
<evidence type="ECO:0000256" key="9">
    <source>
        <dbReference type="HAMAP-Rule" id="MF_00236"/>
    </source>
</evidence>
<dbReference type="GO" id="GO:0008320">
    <property type="term" value="F:protein transmembrane transporter activity"/>
    <property type="evidence" value="ECO:0007669"/>
    <property type="project" value="UniProtKB-UniRule"/>
</dbReference>
<evidence type="ECO:0000256" key="5">
    <source>
        <dbReference type="ARBA" id="ARBA00022927"/>
    </source>
</evidence>
<comment type="similarity">
    <text evidence="9">Belongs to the TatA/E family.</text>
</comment>
<dbReference type="Proteomes" id="UP000276437">
    <property type="component" value="Chromosome"/>
</dbReference>
<dbReference type="KEGG" id="mana:MAMMFC1_00485"/>
<name>A0A348AFK3_9FIRM</name>
<dbReference type="PRINTS" id="PR01506">
    <property type="entry name" value="TATBPROTEIN"/>
</dbReference>
<keyword evidence="3 9" id="KW-1003">Cell membrane</keyword>
<keyword evidence="5 9" id="KW-0653">Protein transport</keyword>
<comment type="subunit">
    <text evidence="9">Forms a complex with TatC.</text>
</comment>
<evidence type="ECO:0000256" key="10">
    <source>
        <dbReference type="SAM" id="MobiDB-lite"/>
    </source>
</evidence>
<keyword evidence="7 9" id="KW-0811">Translocation</keyword>
<dbReference type="GO" id="GO:0043953">
    <property type="term" value="P:protein transport by the Tat complex"/>
    <property type="evidence" value="ECO:0007669"/>
    <property type="project" value="UniProtKB-UniRule"/>
</dbReference>
<reference evidence="11 12" key="1">
    <citation type="journal article" date="2018" name="Int. J. Syst. Evol. Microbiol.">
        <title>Methylomusa anaerophila gen. nov., sp. nov., an anaerobic methanol-utilizing bacterium isolated from a microbial fuel cell.</title>
        <authorList>
            <person name="Amano N."/>
            <person name="Yamamuro A."/>
            <person name="Miyahara M."/>
            <person name="Kouzuma A."/>
            <person name="Abe T."/>
            <person name="Watanabe K."/>
        </authorList>
    </citation>
    <scope>NUCLEOTIDE SEQUENCE [LARGE SCALE GENOMIC DNA]</scope>
    <source>
        <strain evidence="11 12">MMFC1</strain>
    </source>
</reference>
<dbReference type="NCBIfam" id="TIGR01411">
    <property type="entry name" value="tatAE"/>
    <property type="match status" value="1"/>
</dbReference>
<protein>
    <recommendedName>
        <fullName evidence="9">Sec-independent protein translocase protein TatA</fullName>
    </recommendedName>
</protein>
<gene>
    <name evidence="11" type="primary">tatAd_1</name>
    <name evidence="9" type="synonym">tatA</name>
    <name evidence="11" type="ORF">MAMMFC1_00485</name>
</gene>
<dbReference type="NCBIfam" id="NF011430">
    <property type="entry name" value="PRK14861.1"/>
    <property type="match status" value="1"/>
</dbReference>
<dbReference type="PANTHER" id="PTHR42982:SF1">
    <property type="entry name" value="SEC-INDEPENDENT PROTEIN TRANSLOCASE PROTEIN TATA"/>
    <property type="match status" value="1"/>
</dbReference>
<evidence type="ECO:0000256" key="6">
    <source>
        <dbReference type="ARBA" id="ARBA00022989"/>
    </source>
</evidence>
<keyword evidence="8 9" id="KW-0472">Membrane</keyword>